<evidence type="ECO:0000313" key="3">
    <source>
        <dbReference type="EMBL" id="PHP65529.1"/>
    </source>
</evidence>
<evidence type="ECO:0000256" key="1">
    <source>
        <dbReference type="RuleBase" id="RU003860"/>
    </source>
</evidence>
<keyword evidence="4" id="KW-1185">Reference proteome</keyword>
<reference evidence="3 4" key="1">
    <citation type="submission" date="2017-10" db="EMBL/GenBank/DDBJ databases">
        <title>Sedimentibacterium mangrovi gen. nov., sp. nov., a novel member of family Phyllobacteriacea isolated from mangrove sediment.</title>
        <authorList>
            <person name="Liao H."/>
            <person name="Tian Y."/>
        </authorList>
    </citation>
    <scope>NUCLEOTIDE SEQUENCE [LARGE SCALE GENOMIC DNA]</scope>
    <source>
        <strain evidence="3 4">X9-2-2</strain>
    </source>
</reference>
<dbReference type="PANTHER" id="PTHR46230:SF7">
    <property type="entry name" value="BOLA-LIKE PROTEIN 1"/>
    <property type="match status" value="1"/>
</dbReference>
<dbReference type="RefSeq" id="WP_099307801.1">
    <property type="nucleotide sequence ID" value="NZ_PDVP01000014.1"/>
</dbReference>
<evidence type="ECO:0000256" key="2">
    <source>
        <dbReference type="SAM" id="MobiDB-lite"/>
    </source>
</evidence>
<dbReference type="OrthoDB" id="9811118at2"/>
<name>A0A2G1QJ62_9HYPH</name>
<dbReference type="PANTHER" id="PTHR46230">
    <property type="match status" value="1"/>
</dbReference>
<dbReference type="AlphaFoldDB" id="A0A2G1QJ62"/>
<dbReference type="InterPro" id="IPR002634">
    <property type="entry name" value="BolA"/>
</dbReference>
<gene>
    <name evidence="3" type="ORF">CSC94_18175</name>
</gene>
<accession>A0A2G1QJ62</accession>
<dbReference type="EMBL" id="PDVP01000014">
    <property type="protein sequence ID" value="PHP65529.1"/>
    <property type="molecule type" value="Genomic_DNA"/>
</dbReference>
<comment type="similarity">
    <text evidence="1">Belongs to the BolA/IbaG family.</text>
</comment>
<evidence type="ECO:0000313" key="4">
    <source>
        <dbReference type="Proteomes" id="UP000221168"/>
    </source>
</evidence>
<dbReference type="GO" id="GO:0016226">
    <property type="term" value="P:iron-sulfur cluster assembly"/>
    <property type="evidence" value="ECO:0007669"/>
    <property type="project" value="TreeGrafter"/>
</dbReference>
<dbReference type="PIRSF" id="PIRSF003113">
    <property type="entry name" value="BolA"/>
    <property type="match status" value="1"/>
</dbReference>
<sequence length="102" mass="11227">MSMDETIRTKLTAAFSPEHLEVLNESSLHAGHHHTGRPHNERFPRDGETHYRVRIVAGAFTGMSRLERHRAVNAALADELASTVHALAVEARAPGEPGRRGT</sequence>
<feature type="region of interest" description="Disordered" evidence="2">
    <location>
        <begin position="25"/>
        <end position="46"/>
    </location>
</feature>
<proteinExistence type="inferred from homology"/>
<dbReference type="InterPro" id="IPR036065">
    <property type="entry name" value="BolA-like_sf"/>
</dbReference>
<protein>
    <submittedName>
        <fullName evidence="3">BolA family transcriptional regulator</fullName>
    </submittedName>
</protein>
<dbReference type="SUPFAM" id="SSF82657">
    <property type="entry name" value="BolA-like"/>
    <property type="match status" value="1"/>
</dbReference>
<dbReference type="Proteomes" id="UP000221168">
    <property type="component" value="Unassembled WGS sequence"/>
</dbReference>
<comment type="caution">
    <text evidence="3">The sequence shown here is derived from an EMBL/GenBank/DDBJ whole genome shotgun (WGS) entry which is preliminary data.</text>
</comment>
<dbReference type="Gene3D" id="3.30.300.90">
    <property type="entry name" value="BolA-like"/>
    <property type="match status" value="1"/>
</dbReference>
<organism evidence="3 4">
    <name type="scientific">Zhengella mangrovi</name>
    <dbReference type="NCBI Taxonomy" id="1982044"/>
    <lineage>
        <taxon>Bacteria</taxon>
        <taxon>Pseudomonadati</taxon>
        <taxon>Pseudomonadota</taxon>
        <taxon>Alphaproteobacteria</taxon>
        <taxon>Hyphomicrobiales</taxon>
        <taxon>Notoacmeibacteraceae</taxon>
        <taxon>Zhengella</taxon>
    </lineage>
</organism>
<dbReference type="Pfam" id="PF01722">
    <property type="entry name" value="BolA"/>
    <property type="match status" value="1"/>
</dbReference>